<organism evidence="1 2">
    <name type="scientific">Halobacillus salinus</name>
    <dbReference type="NCBI Taxonomy" id="192814"/>
    <lineage>
        <taxon>Bacteria</taxon>
        <taxon>Bacillati</taxon>
        <taxon>Bacillota</taxon>
        <taxon>Bacilli</taxon>
        <taxon>Bacillales</taxon>
        <taxon>Bacillaceae</taxon>
        <taxon>Halobacillus</taxon>
    </lineage>
</organism>
<comment type="caution">
    <text evidence="1">The sequence shown here is derived from an EMBL/GenBank/DDBJ whole genome shotgun (WGS) entry which is preliminary data.</text>
</comment>
<gene>
    <name evidence="1" type="ORF">E4663_07950</name>
</gene>
<accession>A0A4Z0H4R9</accession>
<reference evidence="1 2" key="1">
    <citation type="journal article" date="2003" name="Int. J. Syst. Evol. Microbiol.">
        <title>Halobacillus salinus sp. nov., isolated from a salt lake on the coast of the East Sea in Korea.</title>
        <authorList>
            <person name="Yoon J.H."/>
            <person name="Kang K.H."/>
            <person name="Park Y.H."/>
        </authorList>
    </citation>
    <scope>NUCLEOTIDE SEQUENCE [LARGE SCALE GENOMIC DNA]</scope>
    <source>
        <strain evidence="1 2">HSL-3</strain>
    </source>
</reference>
<dbReference type="EMBL" id="SRJC01000001">
    <property type="protein sequence ID" value="TGB04914.1"/>
    <property type="molecule type" value="Genomic_DNA"/>
</dbReference>
<sequence>MKWQMLLFLFVLTGCMNQTSTLEGEALVMEDATQAFVLNMGDILSEEEKENGNYDKNDKVIEAARIIPGDQLEVSGEIKQLEDLQSLHKVEVVVEGTYHQELVSIETYFNDRESLPSYKAESIKVVPYTKEEVVRRITADQGEHSLHVYNPDEEADEIGAYRDIFGDAPIRSTTIESSFTNGVLNRAEHFKIAEDRPTYIVTDDEGIVFHTHELEALKTYFDNWGKR</sequence>
<evidence type="ECO:0008006" key="3">
    <source>
        <dbReference type="Google" id="ProtNLM"/>
    </source>
</evidence>
<evidence type="ECO:0000313" key="2">
    <source>
        <dbReference type="Proteomes" id="UP000297982"/>
    </source>
</evidence>
<protein>
    <recommendedName>
        <fullName evidence="3">DUF3221 domain-containing protein</fullName>
    </recommendedName>
</protein>
<dbReference type="PROSITE" id="PS51257">
    <property type="entry name" value="PROKAR_LIPOPROTEIN"/>
    <property type="match status" value="1"/>
</dbReference>
<dbReference type="STRING" id="192814.GCA_900166575_01945"/>
<dbReference type="Proteomes" id="UP000297982">
    <property type="component" value="Unassembled WGS sequence"/>
</dbReference>
<dbReference type="RefSeq" id="WP_135327189.1">
    <property type="nucleotide sequence ID" value="NZ_SRJC01000001.1"/>
</dbReference>
<name>A0A4Z0H4R9_9BACI</name>
<keyword evidence="2" id="KW-1185">Reference proteome</keyword>
<dbReference type="AlphaFoldDB" id="A0A4Z0H4R9"/>
<proteinExistence type="predicted"/>
<evidence type="ECO:0000313" key="1">
    <source>
        <dbReference type="EMBL" id="TGB04914.1"/>
    </source>
</evidence>